<dbReference type="InterPro" id="IPR027417">
    <property type="entry name" value="P-loop_NTPase"/>
</dbReference>
<keyword evidence="9 10" id="KW-0131">Cell cycle</keyword>
<evidence type="ECO:0000313" key="12">
    <source>
        <dbReference type="EMBL" id="VEU70127.1"/>
    </source>
</evidence>
<keyword evidence="13" id="KW-1185">Reference proteome</keyword>
<dbReference type="PROSITE" id="PS51706">
    <property type="entry name" value="G_ENGB"/>
    <property type="match status" value="1"/>
</dbReference>
<evidence type="ECO:0000256" key="7">
    <source>
        <dbReference type="ARBA" id="ARBA00023134"/>
    </source>
</evidence>
<evidence type="ECO:0000256" key="5">
    <source>
        <dbReference type="ARBA" id="ARBA00022741"/>
    </source>
</evidence>
<evidence type="ECO:0000256" key="3">
    <source>
        <dbReference type="ARBA" id="ARBA00022618"/>
    </source>
</evidence>
<dbReference type="SUPFAM" id="SSF52540">
    <property type="entry name" value="P-loop containing nucleoside triphosphate hydrolases"/>
    <property type="match status" value="1"/>
</dbReference>
<dbReference type="InterPro" id="IPR019987">
    <property type="entry name" value="GTP-bd_ribosome_bio_YsxC"/>
</dbReference>
<sequence>MFKFVKSSTDQNNYYEHPNYEIAFWGRSNVGKSSLLNALMGNEKLARVSKTPGRTQLLNFFENEHGVVFVDLPGYGYAKISNTQKQKMLDMIHDYLVHRQNLKHLIVLIDSRHGITKTDEEILTYLEEMGMPFTLVFTKADKLKQKDKSQLLKKIKQDRQIFKFNKYHIVSSETKLGINSLLLDIQDILNGEEHE</sequence>
<reference evidence="12 13" key="1">
    <citation type="submission" date="2019-01" db="EMBL/GenBank/DDBJ databases">
        <authorList>
            <consortium name="Pathogen Informatics"/>
        </authorList>
    </citation>
    <scope>NUCLEOTIDE SEQUENCE [LARGE SCALE GENOMIC DNA]</scope>
    <source>
        <strain evidence="12 13">NCTC10194</strain>
    </source>
</reference>
<comment type="function">
    <text evidence="10">Necessary for normal cell division and for the maintenance of normal septation.</text>
</comment>
<dbReference type="GO" id="GO:0000917">
    <property type="term" value="P:division septum assembly"/>
    <property type="evidence" value="ECO:0007669"/>
    <property type="project" value="UniProtKB-KW"/>
</dbReference>
<dbReference type="InterPro" id="IPR006073">
    <property type="entry name" value="GTP-bd"/>
</dbReference>
<comment type="similarity">
    <text evidence="2 10">Belongs to the TRAFAC class TrmE-Era-EngA-EngB-Septin-like GTPase superfamily. EngB GTPase family.</text>
</comment>
<dbReference type="Proteomes" id="UP000290815">
    <property type="component" value="Chromosome"/>
</dbReference>
<dbReference type="KEGG" id="mgly:NCTC10194_00123"/>
<dbReference type="Pfam" id="PF01926">
    <property type="entry name" value="MMR_HSR1"/>
    <property type="match status" value="1"/>
</dbReference>
<comment type="cofactor">
    <cofactor evidence="1">
        <name>Mg(2+)</name>
        <dbReference type="ChEBI" id="CHEBI:18420"/>
    </cofactor>
</comment>
<dbReference type="PANTHER" id="PTHR11649">
    <property type="entry name" value="MSS1/TRME-RELATED GTP-BINDING PROTEIN"/>
    <property type="match status" value="1"/>
</dbReference>
<dbReference type="NCBIfam" id="TIGR03598">
    <property type="entry name" value="GTPase_YsxC"/>
    <property type="match status" value="1"/>
</dbReference>
<name>A0A449AUE6_9BACT</name>
<evidence type="ECO:0000256" key="1">
    <source>
        <dbReference type="ARBA" id="ARBA00001946"/>
    </source>
</evidence>
<gene>
    <name evidence="10 12" type="primary">engB</name>
    <name evidence="12" type="synonym">ysxC</name>
    <name evidence="12" type="ORF">NCTC10194_00123</name>
</gene>
<dbReference type="RefSeq" id="WP_027333620.1">
    <property type="nucleotide sequence ID" value="NZ_LR215024.1"/>
</dbReference>
<keyword evidence="4" id="KW-0479">Metal-binding</keyword>
<evidence type="ECO:0000256" key="6">
    <source>
        <dbReference type="ARBA" id="ARBA00022842"/>
    </source>
</evidence>
<proteinExistence type="inferred from homology"/>
<evidence type="ECO:0000259" key="11">
    <source>
        <dbReference type="PROSITE" id="PS51706"/>
    </source>
</evidence>
<dbReference type="InterPro" id="IPR005225">
    <property type="entry name" value="Small_GTP-bd"/>
</dbReference>
<keyword evidence="7 10" id="KW-0342">GTP-binding</keyword>
<evidence type="ECO:0000256" key="9">
    <source>
        <dbReference type="ARBA" id="ARBA00023306"/>
    </source>
</evidence>
<feature type="domain" description="EngB-type G" evidence="11">
    <location>
        <begin position="18"/>
        <end position="191"/>
    </location>
</feature>
<evidence type="ECO:0000313" key="13">
    <source>
        <dbReference type="Proteomes" id="UP000290815"/>
    </source>
</evidence>
<keyword evidence="8 10" id="KW-0717">Septation</keyword>
<evidence type="ECO:0000256" key="2">
    <source>
        <dbReference type="ARBA" id="ARBA00009638"/>
    </source>
</evidence>
<dbReference type="EMBL" id="LR215024">
    <property type="protein sequence ID" value="VEU70127.1"/>
    <property type="molecule type" value="Genomic_DNA"/>
</dbReference>
<keyword evidence="3 10" id="KW-0132">Cell division</keyword>
<evidence type="ECO:0000256" key="8">
    <source>
        <dbReference type="ARBA" id="ARBA00023210"/>
    </source>
</evidence>
<evidence type="ECO:0000256" key="4">
    <source>
        <dbReference type="ARBA" id="ARBA00022723"/>
    </source>
</evidence>
<dbReference type="Gene3D" id="3.40.50.300">
    <property type="entry name" value="P-loop containing nucleotide triphosphate hydrolases"/>
    <property type="match status" value="1"/>
</dbReference>
<dbReference type="GO" id="GO:0046872">
    <property type="term" value="F:metal ion binding"/>
    <property type="evidence" value="ECO:0007669"/>
    <property type="project" value="UniProtKB-KW"/>
</dbReference>
<dbReference type="NCBIfam" id="TIGR00231">
    <property type="entry name" value="small_GTP"/>
    <property type="match status" value="1"/>
</dbReference>
<evidence type="ECO:0000256" key="10">
    <source>
        <dbReference type="HAMAP-Rule" id="MF_00321"/>
    </source>
</evidence>
<dbReference type="CDD" id="cd01876">
    <property type="entry name" value="YihA_EngB"/>
    <property type="match status" value="1"/>
</dbReference>
<keyword evidence="5 10" id="KW-0547">Nucleotide-binding</keyword>
<dbReference type="AlphaFoldDB" id="A0A449AUE6"/>
<dbReference type="GO" id="GO:0005525">
    <property type="term" value="F:GTP binding"/>
    <property type="evidence" value="ECO:0007669"/>
    <property type="project" value="UniProtKB-UniRule"/>
</dbReference>
<keyword evidence="6" id="KW-0460">Magnesium</keyword>
<dbReference type="HAMAP" id="MF_00321">
    <property type="entry name" value="GTPase_EngB"/>
    <property type="match status" value="1"/>
</dbReference>
<protein>
    <recommendedName>
        <fullName evidence="10">Probable GTP-binding protein EngB</fullName>
    </recommendedName>
</protein>
<dbReference type="InterPro" id="IPR030393">
    <property type="entry name" value="G_ENGB_dom"/>
</dbReference>
<organism evidence="12 13">
    <name type="scientific">Mycoplasmopsis glycophila</name>
    <dbReference type="NCBI Taxonomy" id="171285"/>
    <lineage>
        <taxon>Bacteria</taxon>
        <taxon>Bacillati</taxon>
        <taxon>Mycoplasmatota</taxon>
        <taxon>Mycoplasmoidales</taxon>
        <taxon>Metamycoplasmataceae</taxon>
        <taxon>Mycoplasmopsis</taxon>
    </lineage>
</organism>
<accession>A0A449AUE6</accession>
<dbReference type="PANTHER" id="PTHR11649:SF13">
    <property type="entry name" value="ENGB-TYPE G DOMAIN-CONTAINING PROTEIN"/>
    <property type="match status" value="1"/>
</dbReference>